<accession>A0A2P2J1R1</accession>
<evidence type="ECO:0000313" key="1">
    <source>
        <dbReference type="EMBL" id="MBW87429.1"/>
    </source>
</evidence>
<organism evidence="1">
    <name type="scientific">Rhizophora mucronata</name>
    <name type="common">Asiatic mangrove</name>
    <dbReference type="NCBI Taxonomy" id="61149"/>
    <lineage>
        <taxon>Eukaryota</taxon>
        <taxon>Viridiplantae</taxon>
        <taxon>Streptophyta</taxon>
        <taxon>Embryophyta</taxon>
        <taxon>Tracheophyta</taxon>
        <taxon>Spermatophyta</taxon>
        <taxon>Magnoliopsida</taxon>
        <taxon>eudicotyledons</taxon>
        <taxon>Gunneridae</taxon>
        <taxon>Pentapetalae</taxon>
        <taxon>rosids</taxon>
        <taxon>fabids</taxon>
        <taxon>Malpighiales</taxon>
        <taxon>Rhizophoraceae</taxon>
        <taxon>Rhizophora</taxon>
    </lineage>
</organism>
<name>A0A2P2J1R1_RHIMU</name>
<reference evidence="1" key="1">
    <citation type="submission" date="2018-02" db="EMBL/GenBank/DDBJ databases">
        <title>Rhizophora mucronata_Transcriptome.</title>
        <authorList>
            <person name="Meera S.P."/>
            <person name="Sreeshan A."/>
            <person name="Augustine A."/>
        </authorList>
    </citation>
    <scope>NUCLEOTIDE SEQUENCE</scope>
    <source>
        <tissue evidence="1">Leaf</tissue>
    </source>
</reference>
<dbReference type="EMBL" id="GGEC01006946">
    <property type="protein sequence ID" value="MBW87429.1"/>
    <property type="molecule type" value="Transcribed_RNA"/>
</dbReference>
<sequence length="20" mass="2400">MALTLIMYLSPMKLLNFRFP</sequence>
<proteinExistence type="predicted"/>
<dbReference type="AlphaFoldDB" id="A0A2P2J1R1"/>
<protein>
    <submittedName>
        <fullName evidence="1">Uncharacterized protein</fullName>
    </submittedName>
</protein>